<dbReference type="RefSeq" id="WP_146962029.1">
    <property type="nucleotide sequence ID" value="NZ_CP042467.1"/>
</dbReference>
<dbReference type="Gene3D" id="3.40.640.10">
    <property type="entry name" value="Type I PLP-dependent aspartate aminotransferase-like (Major domain)"/>
    <property type="match status" value="1"/>
</dbReference>
<accession>A0A5B8XU09</accession>
<sequence length="475" mass="50950">MNETKEELPKDFGLLLPKIIASPPGPLSRDFITRLAATECPAITARRARRQHETGVNQDPIVWTHALGANIRDADGNIYVDLSAAFAVSGLGHRHPRVAQAAHSQVDRMIHAMGDVFPSDVKIEFSEKLAQIAPGDLQESILGLSGADAIGAALKTAAIHTGKSGVIAFWNGYHGLGHGALSVTAYRKSFREPFLSQLGRDVFHVPYPNPARPPFGLQGAAPETIRDAVLTHIRSMLSEPATGAEGIGAIIIEPILGRGGEVVPPEGFLQGLREIADEFSLVLIFDEIFTGFGRTGKTFACEWEGVLPDILCVGKALGGGFPLSAAIGRPHIMRSWGTSSGESVHTSTFLGNPLGCAMGLAFLEEFKEGDWANRAQKLGEMMYQDLSTLRSPSISDIRGRGAMLGVEFIKSDGSPDGARGLQICSELLAKGFICLPSGAWGHVLGLSPPFVLSEEQWKSFFHTLQNCIEKADLSR</sequence>
<dbReference type="PANTHER" id="PTHR11986">
    <property type="entry name" value="AMINOTRANSFERASE CLASS III"/>
    <property type="match status" value="1"/>
</dbReference>
<dbReference type="Proteomes" id="UP000321595">
    <property type="component" value="Chromosome"/>
</dbReference>
<proteinExistence type="inferred from homology"/>
<dbReference type="InterPro" id="IPR015422">
    <property type="entry name" value="PyrdxlP-dep_Trfase_small"/>
</dbReference>
<dbReference type="FunFam" id="3.40.640.10:FF:000004">
    <property type="entry name" value="Acetylornithine aminotransferase"/>
    <property type="match status" value="1"/>
</dbReference>
<keyword evidence="2 6" id="KW-0032">Aminotransferase</keyword>
<dbReference type="GO" id="GO:0030170">
    <property type="term" value="F:pyridoxal phosphate binding"/>
    <property type="evidence" value="ECO:0007669"/>
    <property type="project" value="InterPro"/>
</dbReference>
<gene>
    <name evidence="6" type="ORF">FRD01_17780</name>
</gene>
<keyword evidence="7" id="KW-1185">Reference proteome</keyword>
<evidence type="ECO:0000256" key="4">
    <source>
        <dbReference type="ARBA" id="ARBA00022898"/>
    </source>
</evidence>
<evidence type="ECO:0000256" key="3">
    <source>
        <dbReference type="ARBA" id="ARBA00022679"/>
    </source>
</evidence>
<comment type="cofactor">
    <cofactor evidence="1">
        <name>pyridoxal 5'-phosphate</name>
        <dbReference type="ChEBI" id="CHEBI:597326"/>
    </cofactor>
</comment>
<dbReference type="CDD" id="cd00610">
    <property type="entry name" value="OAT_like"/>
    <property type="match status" value="1"/>
</dbReference>
<dbReference type="PROSITE" id="PS00600">
    <property type="entry name" value="AA_TRANSFER_CLASS_3"/>
    <property type="match status" value="1"/>
</dbReference>
<evidence type="ECO:0000313" key="7">
    <source>
        <dbReference type="Proteomes" id="UP000321595"/>
    </source>
</evidence>
<dbReference type="InterPro" id="IPR049704">
    <property type="entry name" value="Aminotrans_3_PPA_site"/>
</dbReference>
<dbReference type="InterPro" id="IPR015424">
    <property type="entry name" value="PyrdxlP-dep_Trfase"/>
</dbReference>
<dbReference type="GO" id="GO:0042802">
    <property type="term" value="F:identical protein binding"/>
    <property type="evidence" value="ECO:0007669"/>
    <property type="project" value="TreeGrafter"/>
</dbReference>
<protein>
    <submittedName>
        <fullName evidence="6">Aspartate aminotransferase family protein</fullName>
    </submittedName>
</protein>
<evidence type="ECO:0000256" key="2">
    <source>
        <dbReference type="ARBA" id="ARBA00022576"/>
    </source>
</evidence>
<dbReference type="Pfam" id="PF00202">
    <property type="entry name" value="Aminotran_3"/>
    <property type="match status" value="1"/>
</dbReference>
<name>A0A5B8XU09_9DELT</name>
<dbReference type="GO" id="GO:0008483">
    <property type="term" value="F:transaminase activity"/>
    <property type="evidence" value="ECO:0007669"/>
    <property type="project" value="UniProtKB-KW"/>
</dbReference>
<dbReference type="InterPro" id="IPR050103">
    <property type="entry name" value="Class-III_PLP-dep_AT"/>
</dbReference>
<evidence type="ECO:0000256" key="1">
    <source>
        <dbReference type="ARBA" id="ARBA00001933"/>
    </source>
</evidence>
<dbReference type="OrthoDB" id="9801834at2"/>
<organism evidence="6 7">
    <name type="scientific">Microvenator marinus</name>
    <dbReference type="NCBI Taxonomy" id="2600177"/>
    <lineage>
        <taxon>Bacteria</taxon>
        <taxon>Deltaproteobacteria</taxon>
        <taxon>Bradymonadales</taxon>
        <taxon>Microvenatoraceae</taxon>
        <taxon>Microvenator</taxon>
    </lineage>
</organism>
<keyword evidence="4 5" id="KW-0663">Pyridoxal phosphate</keyword>
<comment type="similarity">
    <text evidence="5">Belongs to the class-III pyridoxal-phosphate-dependent aminotransferase family.</text>
</comment>
<dbReference type="InterPro" id="IPR005814">
    <property type="entry name" value="Aminotrans_3"/>
</dbReference>
<dbReference type="KEGG" id="bbae:FRD01_17780"/>
<dbReference type="Gene3D" id="3.90.1150.10">
    <property type="entry name" value="Aspartate Aminotransferase, domain 1"/>
    <property type="match status" value="1"/>
</dbReference>
<dbReference type="InterPro" id="IPR015421">
    <property type="entry name" value="PyrdxlP-dep_Trfase_major"/>
</dbReference>
<evidence type="ECO:0000313" key="6">
    <source>
        <dbReference type="EMBL" id="QED29055.1"/>
    </source>
</evidence>
<dbReference type="PIRSF" id="PIRSF000521">
    <property type="entry name" value="Transaminase_4ab_Lys_Orn"/>
    <property type="match status" value="1"/>
</dbReference>
<evidence type="ECO:0000256" key="5">
    <source>
        <dbReference type="RuleBase" id="RU003560"/>
    </source>
</evidence>
<dbReference type="AlphaFoldDB" id="A0A5B8XU09"/>
<keyword evidence="3 6" id="KW-0808">Transferase</keyword>
<dbReference type="PANTHER" id="PTHR11986:SF79">
    <property type="entry name" value="ACETYLORNITHINE AMINOTRANSFERASE, MITOCHONDRIAL"/>
    <property type="match status" value="1"/>
</dbReference>
<dbReference type="SUPFAM" id="SSF53383">
    <property type="entry name" value="PLP-dependent transferases"/>
    <property type="match status" value="1"/>
</dbReference>
<reference evidence="6 7" key="1">
    <citation type="submission" date="2019-08" db="EMBL/GenBank/DDBJ databases">
        <authorList>
            <person name="Liang Q."/>
        </authorList>
    </citation>
    <scope>NUCLEOTIDE SEQUENCE [LARGE SCALE GENOMIC DNA]</scope>
    <source>
        <strain evidence="6 7">V1718</strain>
    </source>
</reference>
<dbReference type="EMBL" id="CP042467">
    <property type="protein sequence ID" value="QED29055.1"/>
    <property type="molecule type" value="Genomic_DNA"/>
</dbReference>